<organism evidence="5 6">
    <name type="scientific">Pseudonocardia charpentierae</name>
    <dbReference type="NCBI Taxonomy" id="3075545"/>
    <lineage>
        <taxon>Bacteria</taxon>
        <taxon>Bacillati</taxon>
        <taxon>Actinomycetota</taxon>
        <taxon>Actinomycetes</taxon>
        <taxon>Pseudonocardiales</taxon>
        <taxon>Pseudonocardiaceae</taxon>
        <taxon>Pseudonocardia</taxon>
    </lineage>
</organism>
<dbReference type="EMBL" id="JAVREJ010000033">
    <property type="protein sequence ID" value="MDT0353456.1"/>
    <property type="molecule type" value="Genomic_DNA"/>
</dbReference>
<sequence>MTSGPHPESHPGPACPSDEDRRYRTHRSVCRLLEVLGGGPPLVLLLDDLHWADSGSVELLCALLRRPPAGPVLLATALRPRQAAPRLVGALHRAADTGLLTRIELAGLTLDDARRLLGSDIDEGLVPSLHAESGGNPFYLRQLAQFRPRDGAVTAGTPLDVGVPTAVAAALGDELATLDGATRRALEAAAVAGDPFLLEVAAAAAALPETAMADALDELQRRDLVRPTEAPRRFRFRHPLVRRAVYGSAPAGWRLGAHERCTQALADRGVTVAGRAHHVIQAARAGDLAAVGLLRDAGKAVVGRAPGEAAEREVMRLGRPPAGRRVMLLGPVLSSETSSCSSCPTGIPRRPDCCADRTGARENRPRHQCMGATDALPCGR</sequence>
<feature type="region of interest" description="Disordered" evidence="3">
    <location>
        <begin position="1"/>
        <end position="21"/>
    </location>
</feature>
<dbReference type="InterPro" id="IPR041664">
    <property type="entry name" value="AAA_16"/>
</dbReference>
<keyword evidence="2" id="KW-0067">ATP-binding</keyword>
<evidence type="ECO:0000313" key="6">
    <source>
        <dbReference type="Proteomes" id="UP001183202"/>
    </source>
</evidence>
<keyword evidence="6" id="KW-1185">Reference proteome</keyword>
<dbReference type="InterPro" id="IPR027417">
    <property type="entry name" value="P-loop_NTPase"/>
</dbReference>
<dbReference type="Proteomes" id="UP001183202">
    <property type="component" value="Unassembled WGS sequence"/>
</dbReference>
<evidence type="ECO:0000313" key="5">
    <source>
        <dbReference type="EMBL" id="MDT0353456.1"/>
    </source>
</evidence>
<dbReference type="Pfam" id="PF13191">
    <property type="entry name" value="AAA_16"/>
    <property type="match status" value="1"/>
</dbReference>
<protein>
    <submittedName>
        <fullName evidence="5">AAA family ATPase</fullName>
    </submittedName>
</protein>
<gene>
    <name evidence="5" type="ORF">RM445_28535</name>
</gene>
<evidence type="ECO:0000259" key="4">
    <source>
        <dbReference type="Pfam" id="PF13191"/>
    </source>
</evidence>
<evidence type="ECO:0000256" key="2">
    <source>
        <dbReference type="ARBA" id="ARBA00022840"/>
    </source>
</evidence>
<keyword evidence="1" id="KW-0547">Nucleotide-binding</keyword>
<dbReference type="SUPFAM" id="SSF52540">
    <property type="entry name" value="P-loop containing nucleoside triphosphate hydrolases"/>
    <property type="match status" value="1"/>
</dbReference>
<dbReference type="RefSeq" id="WP_311559970.1">
    <property type="nucleotide sequence ID" value="NZ_JAVREJ010000033.1"/>
</dbReference>
<reference evidence="6" key="1">
    <citation type="submission" date="2023-07" db="EMBL/GenBank/DDBJ databases">
        <title>30 novel species of actinomycetes from the DSMZ collection.</title>
        <authorList>
            <person name="Nouioui I."/>
        </authorList>
    </citation>
    <scope>NUCLEOTIDE SEQUENCE [LARGE SCALE GENOMIC DNA]</scope>
    <source>
        <strain evidence="6">DSM 45834</strain>
    </source>
</reference>
<feature type="domain" description="Orc1-like AAA ATPase" evidence="4">
    <location>
        <begin position="17"/>
        <end position="74"/>
    </location>
</feature>
<evidence type="ECO:0000256" key="3">
    <source>
        <dbReference type="SAM" id="MobiDB-lite"/>
    </source>
</evidence>
<name>A0ABU2NHL0_9PSEU</name>
<proteinExistence type="predicted"/>
<accession>A0ABU2NHL0</accession>
<comment type="caution">
    <text evidence="5">The sequence shown here is derived from an EMBL/GenBank/DDBJ whole genome shotgun (WGS) entry which is preliminary data.</text>
</comment>
<dbReference type="PANTHER" id="PTHR16305:SF35">
    <property type="entry name" value="TRANSCRIPTIONAL ACTIVATOR DOMAIN"/>
    <property type="match status" value="1"/>
</dbReference>
<dbReference type="PANTHER" id="PTHR16305">
    <property type="entry name" value="TESTICULAR SOLUBLE ADENYLYL CYCLASE"/>
    <property type="match status" value="1"/>
</dbReference>
<evidence type="ECO:0000256" key="1">
    <source>
        <dbReference type="ARBA" id="ARBA00022741"/>
    </source>
</evidence>